<feature type="compositionally biased region" description="Polar residues" evidence="1">
    <location>
        <begin position="368"/>
        <end position="380"/>
    </location>
</feature>
<feature type="compositionally biased region" description="Low complexity" evidence="1">
    <location>
        <begin position="156"/>
        <end position="185"/>
    </location>
</feature>
<dbReference type="PANTHER" id="PTHR21301:SF11">
    <property type="entry name" value="GIY-YIG DOMAIN-CONTAINING PROTEIN"/>
    <property type="match status" value="1"/>
</dbReference>
<dbReference type="AlphaFoldDB" id="A0A8B7YVM2"/>
<feature type="compositionally biased region" description="Low complexity" evidence="1">
    <location>
        <begin position="127"/>
        <end position="138"/>
    </location>
</feature>
<evidence type="ECO:0000256" key="1">
    <source>
        <dbReference type="SAM" id="MobiDB-lite"/>
    </source>
</evidence>
<dbReference type="Proteomes" id="UP000694845">
    <property type="component" value="Unplaced"/>
</dbReference>
<gene>
    <name evidence="4" type="primary">LOC110982452</name>
</gene>
<keyword evidence="3" id="KW-1185">Reference proteome</keyword>
<dbReference type="RefSeq" id="XP_022096535.1">
    <property type="nucleotide sequence ID" value="XM_022240843.1"/>
</dbReference>
<protein>
    <submittedName>
        <fullName evidence="4">Mucin-5AC-like</fullName>
    </submittedName>
</protein>
<dbReference type="PROSITE" id="PS50878">
    <property type="entry name" value="RT_POL"/>
    <property type="match status" value="1"/>
</dbReference>
<feature type="compositionally biased region" description="Low complexity" evidence="1">
    <location>
        <begin position="208"/>
        <end position="228"/>
    </location>
</feature>
<name>A0A8B7YVM2_ACAPL</name>
<dbReference type="PANTHER" id="PTHR21301">
    <property type="entry name" value="REVERSE TRANSCRIPTASE"/>
    <property type="match status" value="1"/>
</dbReference>
<feature type="region of interest" description="Disordered" evidence="1">
    <location>
        <begin position="325"/>
        <end position="386"/>
    </location>
</feature>
<dbReference type="KEGG" id="aplc:110982452"/>
<organism evidence="3 4">
    <name type="scientific">Acanthaster planci</name>
    <name type="common">Crown-of-thorns starfish</name>
    <dbReference type="NCBI Taxonomy" id="133434"/>
    <lineage>
        <taxon>Eukaryota</taxon>
        <taxon>Metazoa</taxon>
        <taxon>Echinodermata</taxon>
        <taxon>Eleutherozoa</taxon>
        <taxon>Asterozoa</taxon>
        <taxon>Asteroidea</taxon>
        <taxon>Valvatacea</taxon>
        <taxon>Valvatida</taxon>
        <taxon>Acanthasteridae</taxon>
        <taxon>Acanthaster</taxon>
    </lineage>
</organism>
<dbReference type="OrthoDB" id="6782675at2759"/>
<dbReference type="Pfam" id="PF00078">
    <property type="entry name" value="RVT_1"/>
    <property type="match status" value="1"/>
</dbReference>
<dbReference type="GeneID" id="110982452"/>
<reference evidence="4" key="1">
    <citation type="submission" date="2025-08" db="UniProtKB">
        <authorList>
            <consortium name="RefSeq"/>
        </authorList>
    </citation>
    <scope>IDENTIFICATION</scope>
</reference>
<sequence>MLSFGQTSVYTTLPTLEACKITEDRLASDPSLADRTTLSPSQITDLIRLCVSSSYFQFQGQFYEQTAGTSMGSPISPVLANIFMEEFESSSLLTADRKPTLWLRYVDDTFVIWPHSQDALQDFLGTSTSSIPPSSSPWSRRKMVNFPSSTSTLQDTQTAPSTTASTASQPTQTGTFTTGHSTTQPLSHRSTVPSYGEPSKSATKTTCTRNSNTSRPPSTSTATNASTSPKPPPKTLGSSIPEVTPPSPALGSPIPEANPPAATICLPYLGPVSHQLRSMLQAANIKVFHSSPNKLQALLHSHKDKQPSTTHPGVYRIPCGQVYIGETGGKPPDPVSRNTGHMADEKNKTSRPSSSMPTTETTTSNGTMQNLSPPSKTGCQEESVKP</sequence>
<feature type="region of interest" description="Disordered" evidence="1">
    <location>
        <begin position="127"/>
        <end position="255"/>
    </location>
</feature>
<dbReference type="SUPFAM" id="SSF56672">
    <property type="entry name" value="DNA/RNA polymerases"/>
    <property type="match status" value="1"/>
</dbReference>
<dbReference type="InterPro" id="IPR000477">
    <property type="entry name" value="RT_dom"/>
</dbReference>
<evidence type="ECO:0000313" key="3">
    <source>
        <dbReference type="Proteomes" id="UP000694845"/>
    </source>
</evidence>
<evidence type="ECO:0000259" key="2">
    <source>
        <dbReference type="PROSITE" id="PS50878"/>
    </source>
</evidence>
<dbReference type="InterPro" id="IPR043502">
    <property type="entry name" value="DNA/RNA_pol_sf"/>
</dbReference>
<accession>A0A8B7YVM2</accession>
<evidence type="ECO:0000313" key="4">
    <source>
        <dbReference type="RefSeq" id="XP_022096535.1"/>
    </source>
</evidence>
<feature type="domain" description="Reverse transcriptase" evidence="2">
    <location>
        <begin position="1"/>
        <end position="182"/>
    </location>
</feature>
<proteinExistence type="predicted"/>
<feature type="compositionally biased region" description="Polar residues" evidence="1">
    <location>
        <begin position="146"/>
        <end position="155"/>
    </location>
</feature>
<feature type="compositionally biased region" description="Low complexity" evidence="1">
    <location>
        <begin position="350"/>
        <end position="367"/>
    </location>
</feature>